<dbReference type="InterPro" id="IPR006521">
    <property type="entry name" value="Tail_protein_I"/>
</dbReference>
<protein>
    <submittedName>
        <fullName evidence="1">Phage tail protein I</fullName>
    </submittedName>
</protein>
<evidence type="ECO:0000313" key="1">
    <source>
        <dbReference type="EMBL" id="ONU77471.1"/>
    </source>
</evidence>
<organism evidence="1 2">
    <name type="scientific">Burkholderia cenocepacia</name>
    <dbReference type="NCBI Taxonomy" id="95486"/>
    <lineage>
        <taxon>Bacteria</taxon>
        <taxon>Pseudomonadati</taxon>
        <taxon>Pseudomonadota</taxon>
        <taxon>Betaproteobacteria</taxon>
        <taxon>Burkholderiales</taxon>
        <taxon>Burkholderiaceae</taxon>
        <taxon>Burkholderia</taxon>
        <taxon>Burkholderia cepacia complex</taxon>
    </lineage>
</organism>
<dbReference type="Proteomes" id="UP000188543">
    <property type="component" value="Unassembled WGS sequence"/>
</dbReference>
<reference evidence="1 2" key="1">
    <citation type="submission" date="2016-08" db="EMBL/GenBank/DDBJ databases">
        <authorList>
            <person name="Seilhamer J.J."/>
        </authorList>
    </citation>
    <scope>NUCLEOTIDE SEQUENCE [LARGE SCALE GENOMIC DNA]</scope>
    <source>
        <strain evidence="1 2">VC14762</strain>
    </source>
</reference>
<accession>A0A1V2VV16</accession>
<sequence>MADLLLPPALAKDPRFKAFAQLAGRLDNIDLSPLLVYLIDGVDASALPFLADQFSVMGEDGWSLAESDEAKRALVKGAIELHRYKGTPWAVREVIRRLGFGEVELVEGIGGAYYDGKRRHDGSMVYGGNGLWAAYRVILLDRAITNDQAALLRATLAAFAPARCVLASLEYRRVPVRYNGAAHYDGQYNHGSS</sequence>
<evidence type="ECO:0000313" key="2">
    <source>
        <dbReference type="Proteomes" id="UP000188543"/>
    </source>
</evidence>
<name>A0A1V2VV16_9BURK</name>
<dbReference type="OrthoDB" id="90759at2"/>
<dbReference type="RefSeq" id="WP_077176739.1">
    <property type="nucleotide sequence ID" value="NZ_CADETK010000024.1"/>
</dbReference>
<dbReference type="AlphaFoldDB" id="A0A1V2VV16"/>
<dbReference type="EMBL" id="MUTJ01000093">
    <property type="protein sequence ID" value="ONU77471.1"/>
    <property type="molecule type" value="Genomic_DNA"/>
</dbReference>
<dbReference type="Pfam" id="PF09684">
    <property type="entry name" value="Tail_P2_I"/>
    <property type="match status" value="1"/>
</dbReference>
<gene>
    <name evidence="1" type="ORF">A8E72_31910</name>
</gene>
<comment type="caution">
    <text evidence="1">The sequence shown here is derived from an EMBL/GenBank/DDBJ whole genome shotgun (WGS) entry which is preliminary data.</text>
</comment>
<dbReference type="NCBIfam" id="TIGR01634">
    <property type="entry name" value="tail_P2_I"/>
    <property type="match status" value="1"/>
</dbReference>
<proteinExistence type="predicted"/>